<dbReference type="InterPro" id="IPR013120">
    <property type="entry name" value="FAR_NAD-bd"/>
</dbReference>
<accession>A0ABY6LFW1</accession>
<comment type="function">
    <text evidence="1">Catalyzes the reduction of fatty acyl-CoA to fatty alcohols.</text>
</comment>
<dbReference type="EMBL" id="CP092879">
    <property type="protein sequence ID" value="UYV79097.1"/>
    <property type="molecule type" value="Genomic_DNA"/>
</dbReference>
<keyword evidence="1" id="KW-0444">Lipid biosynthesis</keyword>
<keyword evidence="1" id="KW-0560">Oxidoreductase</keyword>
<dbReference type="InterPro" id="IPR036291">
    <property type="entry name" value="NAD(P)-bd_dom_sf"/>
</dbReference>
<reference evidence="3 4" key="1">
    <citation type="submission" date="2022-01" db="EMBL/GenBank/DDBJ databases">
        <title>A chromosomal length assembly of Cordylochernes scorpioides.</title>
        <authorList>
            <person name="Zeh D."/>
            <person name="Zeh J."/>
        </authorList>
    </citation>
    <scope>NUCLEOTIDE SEQUENCE [LARGE SCALE GENOMIC DNA]</scope>
    <source>
        <strain evidence="3">IN4F17</strain>
        <tissue evidence="3">Whole Body</tissue>
    </source>
</reference>
<protein>
    <recommendedName>
        <fullName evidence="1">Fatty acyl-CoA reductase</fullName>
        <ecNumber evidence="1">1.2.1.84</ecNumber>
    </recommendedName>
</protein>
<evidence type="ECO:0000256" key="1">
    <source>
        <dbReference type="RuleBase" id="RU363097"/>
    </source>
</evidence>
<dbReference type="Proteomes" id="UP001235939">
    <property type="component" value="Chromosome 17"/>
</dbReference>
<organism evidence="3 4">
    <name type="scientific">Cordylochernes scorpioides</name>
    <dbReference type="NCBI Taxonomy" id="51811"/>
    <lineage>
        <taxon>Eukaryota</taxon>
        <taxon>Metazoa</taxon>
        <taxon>Ecdysozoa</taxon>
        <taxon>Arthropoda</taxon>
        <taxon>Chelicerata</taxon>
        <taxon>Arachnida</taxon>
        <taxon>Pseudoscorpiones</taxon>
        <taxon>Cheliferoidea</taxon>
        <taxon>Chernetidae</taxon>
        <taxon>Cordylochernes</taxon>
    </lineage>
</organism>
<gene>
    <name evidence="3" type="ORF">LAZ67_17001123</name>
</gene>
<proteinExistence type="inferred from homology"/>
<dbReference type="SUPFAM" id="SSF51735">
    <property type="entry name" value="NAD(P)-binding Rossmann-fold domains"/>
    <property type="match status" value="1"/>
</dbReference>
<feature type="domain" description="Thioester reductase (TE)" evidence="2">
    <location>
        <begin position="56"/>
        <end position="325"/>
    </location>
</feature>
<evidence type="ECO:0000313" key="4">
    <source>
        <dbReference type="Proteomes" id="UP001235939"/>
    </source>
</evidence>
<evidence type="ECO:0000313" key="3">
    <source>
        <dbReference type="EMBL" id="UYV79097.1"/>
    </source>
</evidence>
<dbReference type="Gene3D" id="3.40.50.720">
    <property type="entry name" value="NAD(P)-binding Rossmann-like Domain"/>
    <property type="match status" value="1"/>
</dbReference>
<comment type="similarity">
    <text evidence="1">Belongs to the fatty acyl-CoA reductase family.</text>
</comment>
<keyword evidence="1" id="KW-0521">NADP</keyword>
<name>A0ABY6LFW1_9ARAC</name>
<dbReference type="EC" id="1.2.1.84" evidence="1"/>
<dbReference type="CDD" id="cd05236">
    <property type="entry name" value="FAR-N_SDR_e"/>
    <property type="match status" value="1"/>
</dbReference>
<comment type="catalytic activity">
    <reaction evidence="1">
        <text>a long-chain fatty acyl-CoA + 2 NADPH + 2 H(+) = a long-chain primary fatty alcohol + 2 NADP(+) + CoA</text>
        <dbReference type="Rhea" id="RHEA:52716"/>
        <dbReference type="ChEBI" id="CHEBI:15378"/>
        <dbReference type="ChEBI" id="CHEBI:57287"/>
        <dbReference type="ChEBI" id="CHEBI:57783"/>
        <dbReference type="ChEBI" id="CHEBI:58349"/>
        <dbReference type="ChEBI" id="CHEBI:77396"/>
        <dbReference type="ChEBI" id="CHEBI:83139"/>
        <dbReference type="EC" id="1.2.1.84"/>
    </reaction>
</comment>
<dbReference type="InterPro" id="IPR026055">
    <property type="entry name" value="FAR"/>
</dbReference>
<keyword evidence="1" id="KW-0443">Lipid metabolism</keyword>
<evidence type="ECO:0000259" key="2">
    <source>
        <dbReference type="Pfam" id="PF07993"/>
    </source>
</evidence>
<sequence length="434" mass="48252">MYRKDEVAWPAFIVLQIKDDMVRQILLQKESDPSGAVGSPVDSPIGDFYRDRCIFITGATGFLGKVLLEKLLRSCSGIKTIYVLLRGKDDLEPRQRLDELFSMTMFSKVRWENPSAISRVIPVAGDVTLPDLGLSATDLYVLSQNVSVIFHCAATVRFDEPYKKAVDINLKGTKHLLNVAKKMTCLSAMVHVSTAYSFCNKSDISEEIYPEPVDPDKILEASEWMDEKLLGCLMEPLLAGRPSNYHLTKAFAEILVQKECGGIPTAIVRPSIVTAAAREPIPGWVDNMYGPSGFIFAACKGALRTMHVYPEIAVDCIPVDYVSNMLITVGWHLGTRRPNAMEIYHSSSGGLNTLTWGQLERATYSLALRHPPSALFRYPGGSFKSSRLLNELSLKLEHHFPAQILDLGARLMGQEPQYVLFATLVLCHVFLPIN</sequence>
<dbReference type="Pfam" id="PF07993">
    <property type="entry name" value="NAD_binding_4"/>
    <property type="match status" value="1"/>
</dbReference>
<dbReference type="PANTHER" id="PTHR11011">
    <property type="entry name" value="MALE STERILITY PROTEIN 2-RELATED"/>
    <property type="match status" value="1"/>
</dbReference>
<dbReference type="PANTHER" id="PTHR11011:SF116">
    <property type="entry name" value="FATTY ACYL-COA REDUCTASE CG5065-RELATED"/>
    <property type="match status" value="1"/>
</dbReference>
<keyword evidence="4" id="KW-1185">Reference proteome</keyword>